<feature type="domain" description="Nitroreductase" evidence="3">
    <location>
        <begin position="5"/>
        <end position="192"/>
    </location>
</feature>
<reference evidence="4" key="1">
    <citation type="submission" date="2021-01" db="EMBL/GenBank/DDBJ databases">
        <title>Genomic Encyclopedia of Type Strains, Phase IV (KMG-IV): sequencing the most valuable type-strain genomes for metagenomic binning, comparative biology and taxonomic classification.</title>
        <authorList>
            <person name="Goeker M."/>
        </authorList>
    </citation>
    <scope>NUCLEOTIDE SEQUENCE</scope>
    <source>
        <strain evidence="4">DSM 25523</strain>
    </source>
</reference>
<evidence type="ECO:0000259" key="3">
    <source>
        <dbReference type="Pfam" id="PF00881"/>
    </source>
</evidence>
<evidence type="ECO:0000256" key="1">
    <source>
        <dbReference type="ARBA" id="ARBA00007118"/>
    </source>
</evidence>
<dbReference type="CDD" id="cd02136">
    <property type="entry name" value="PnbA_NfnB-like"/>
    <property type="match status" value="1"/>
</dbReference>
<keyword evidence="2" id="KW-0560">Oxidoreductase</keyword>
<dbReference type="Gene3D" id="3.40.109.10">
    <property type="entry name" value="NADH Oxidase"/>
    <property type="match status" value="1"/>
</dbReference>
<proteinExistence type="inferred from homology"/>
<dbReference type="SUPFAM" id="SSF55469">
    <property type="entry name" value="FMN-dependent nitroreductase-like"/>
    <property type="match status" value="1"/>
</dbReference>
<dbReference type="PANTHER" id="PTHR43673:SF10">
    <property type="entry name" value="NADH DEHYDROGENASE_NAD(P)H NITROREDUCTASE XCC3605-RELATED"/>
    <property type="match status" value="1"/>
</dbReference>
<dbReference type="InterPro" id="IPR029479">
    <property type="entry name" value="Nitroreductase"/>
</dbReference>
<sequence length="219" mass="24901">MSIFAQRRTVRKYTQKPVDKDLLTKVLTEAVSAPSWANSQPWEVYVAAGDVLEQLRAAYTDSFDKGEPGNPDLAYPQSWPDYLQERMNRAYQETFQAMGIERDDKQAREANWRNNFRFFEAPVAVFLCLDQSLNEWSILDLGLFAQNLMLAAVANGLDCAPAASSISYPQHLRRILGIPEQHKIIVGIMLGYGDHEHPYNQVKTSRVPLTENIRLIGIE</sequence>
<name>A0A938XY66_9BACL</name>
<dbReference type="RefSeq" id="WP_204518097.1">
    <property type="nucleotide sequence ID" value="NZ_BAABIN010000020.1"/>
</dbReference>
<dbReference type="EMBL" id="JAFBEB010000005">
    <property type="protein sequence ID" value="MBM7590349.1"/>
    <property type="molecule type" value="Genomic_DNA"/>
</dbReference>
<keyword evidence="5" id="KW-1185">Reference proteome</keyword>
<protein>
    <submittedName>
        <fullName evidence="4">Nitroreductase</fullName>
    </submittedName>
</protein>
<dbReference type="PANTHER" id="PTHR43673">
    <property type="entry name" value="NAD(P)H NITROREDUCTASE YDGI-RELATED"/>
    <property type="match status" value="1"/>
</dbReference>
<evidence type="ECO:0000313" key="4">
    <source>
        <dbReference type="EMBL" id="MBM7590349.1"/>
    </source>
</evidence>
<dbReference type="InterPro" id="IPR000415">
    <property type="entry name" value="Nitroreductase-like"/>
</dbReference>
<gene>
    <name evidence="4" type="ORF">JOD01_001953</name>
</gene>
<accession>A0A938XY66</accession>
<dbReference type="AlphaFoldDB" id="A0A938XY66"/>
<comment type="caution">
    <text evidence="4">The sequence shown here is derived from an EMBL/GenBank/DDBJ whole genome shotgun (WGS) entry which is preliminary data.</text>
</comment>
<comment type="similarity">
    <text evidence="1">Belongs to the nitroreductase family.</text>
</comment>
<dbReference type="Proteomes" id="UP000717624">
    <property type="component" value="Unassembled WGS sequence"/>
</dbReference>
<evidence type="ECO:0000313" key="5">
    <source>
        <dbReference type="Proteomes" id="UP000717624"/>
    </source>
</evidence>
<evidence type="ECO:0000256" key="2">
    <source>
        <dbReference type="ARBA" id="ARBA00023002"/>
    </source>
</evidence>
<dbReference type="Pfam" id="PF00881">
    <property type="entry name" value="Nitroreductase"/>
    <property type="match status" value="1"/>
</dbReference>
<organism evidence="4 5">
    <name type="scientific">Brevibacillus fulvus</name>
    <dbReference type="NCBI Taxonomy" id="1125967"/>
    <lineage>
        <taxon>Bacteria</taxon>
        <taxon>Bacillati</taxon>
        <taxon>Bacillota</taxon>
        <taxon>Bacilli</taxon>
        <taxon>Bacillales</taxon>
        <taxon>Paenibacillaceae</taxon>
        <taxon>Brevibacillus</taxon>
    </lineage>
</organism>
<dbReference type="GO" id="GO:0016491">
    <property type="term" value="F:oxidoreductase activity"/>
    <property type="evidence" value="ECO:0007669"/>
    <property type="project" value="UniProtKB-KW"/>
</dbReference>